<evidence type="ECO:0000313" key="2">
    <source>
        <dbReference type="Proteomes" id="UP001597118"/>
    </source>
</evidence>
<gene>
    <name evidence="1" type="ORF">ACFSAH_05200</name>
</gene>
<comment type="caution">
    <text evidence="1">The sequence shown here is derived from an EMBL/GenBank/DDBJ whole genome shotgun (WGS) entry which is preliminary data.</text>
</comment>
<dbReference type="RefSeq" id="WP_379661645.1">
    <property type="nucleotide sequence ID" value="NZ_JBHUDG010000004.1"/>
</dbReference>
<name>A0ABW4IAC6_9SPHI</name>
<proteinExistence type="predicted"/>
<evidence type="ECO:0000313" key="1">
    <source>
        <dbReference type="EMBL" id="MFD1629264.1"/>
    </source>
</evidence>
<organism evidence="1 2">
    <name type="scientific">Pseudopedobacter beijingensis</name>
    <dbReference type="NCBI Taxonomy" id="1207056"/>
    <lineage>
        <taxon>Bacteria</taxon>
        <taxon>Pseudomonadati</taxon>
        <taxon>Bacteroidota</taxon>
        <taxon>Sphingobacteriia</taxon>
        <taxon>Sphingobacteriales</taxon>
        <taxon>Sphingobacteriaceae</taxon>
        <taxon>Pseudopedobacter</taxon>
    </lineage>
</organism>
<reference evidence="2" key="1">
    <citation type="journal article" date="2019" name="Int. J. Syst. Evol. Microbiol.">
        <title>The Global Catalogue of Microorganisms (GCM) 10K type strain sequencing project: providing services to taxonomists for standard genome sequencing and annotation.</title>
        <authorList>
            <consortium name="The Broad Institute Genomics Platform"/>
            <consortium name="The Broad Institute Genome Sequencing Center for Infectious Disease"/>
            <person name="Wu L."/>
            <person name="Ma J."/>
        </authorList>
    </citation>
    <scope>NUCLEOTIDE SEQUENCE [LARGE SCALE GENOMIC DNA]</scope>
    <source>
        <strain evidence="2">CCUG 53762</strain>
    </source>
</reference>
<protein>
    <submittedName>
        <fullName evidence="1">Uncharacterized protein</fullName>
    </submittedName>
</protein>
<sequence length="70" mass="8526">MNFYNHERQKISISNDSDADYEKAELDLLRKALKRSYTERFLIMTRLMRMDMMFRKAKVTHKTISYSDEI</sequence>
<keyword evidence="2" id="KW-1185">Reference proteome</keyword>
<accession>A0ABW4IAC6</accession>
<dbReference type="EMBL" id="JBHUDG010000004">
    <property type="protein sequence ID" value="MFD1629264.1"/>
    <property type="molecule type" value="Genomic_DNA"/>
</dbReference>
<dbReference type="Proteomes" id="UP001597118">
    <property type="component" value="Unassembled WGS sequence"/>
</dbReference>